<name>B3DUU4_METI4</name>
<dbReference type="KEGG" id="min:Minf_1042"/>
<dbReference type="AlphaFoldDB" id="B3DUU4"/>
<gene>
    <name evidence="1" type="ordered locus">Minf_1042</name>
</gene>
<evidence type="ECO:0000313" key="1">
    <source>
        <dbReference type="EMBL" id="ACD83097.1"/>
    </source>
</evidence>
<protein>
    <submittedName>
        <fullName evidence="1">Uncharacterized protein</fullName>
    </submittedName>
</protein>
<dbReference type="EMBL" id="CP000975">
    <property type="protein sequence ID" value="ACD83097.1"/>
    <property type="molecule type" value="Genomic_DNA"/>
</dbReference>
<dbReference type="HOGENOM" id="CLU_2991527_0_0_0"/>
<accession>B3DUU4</accession>
<evidence type="ECO:0000313" key="2">
    <source>
        <dbReference type="Proteomes" id="UP000009149"/>
    </source>
</evidence>
<organism evidence="1 2">
    <name type="scientific">Methylacidiphilum infernorum (isolate V4)</name>
    <name type="common">Methylokorus infernorum (strain V4)</name>
    <dbReference type="NCBI Taxonomy" id="481448"/>
    <lineage>
        <taxon>Bacteria</taxon>
        <taxon>Pseudomonadati</taxon>
        <taxon>Verrucomicrobiota</taxon>
        <taxon>Methylacidiphilae</taxon>
        <taxon>Methylacidiphilales</taxon>
        <taxon>Methylacidiphilaceae</taxon>
        <taxon>Methylacidiphilum (ex Ratnadevi et al. 2023)</taxon>
    </lineage>
</organism>
<reference evidence="1 2" key="1">
    <citation type="journal article" date="2008" name="Biol. Direct">
        <title>Complete genome sequence of the extremely acidophilic methanotroph isolate V4, Methylacidiphilum infernorum, a representative of the bacterial phylum Verrucomicrobia.</title>
        <authorList>
            <person name="Hou S."/>
            <person name="Makarova K.S."/>
            <person name="Saw J.H."/>
            <person name="Senin P."/>
            <person name="Ly B.V."/>
            <person name="Zhou Z."/>
            <person name="Ren Y."/>
            <person name="Wang J."/>
            <person name="Galperin M.Y."/>
            <person name="Omelchenko M.V."/>
            <person name="Wolf Y.I."/>
            <person name="Yutin N."/>
            <person name="Koonin E.V."/>
            <person name="Stott M.B."/>
            <person name="Mountain B.W."/>
            <person name="Crowe M.A."/>
            <person name="Smirnova A.V."/>
            <person name="Dunfield P.F."/>
            <person name="Feng L."/>
            <person name="Wang L."/>
            <person name="Alam M."/>
        </authorList>
    </citation>
    <scope>NUCLEOTIDE SEQUENCE [LARGE SCALE GENOMIC DNA]</scope>
    <source>
        <strain evidence="2">Isolate V4</strain>
    </source>
</reference>
<dbReference type="Proteomes" id="UP000009149">
    <property type="component" value="Chromosome"/>
</dbReference>
<proteinExistence type="predicted"/>
<sequence>MLNKTPFFIHELKLKSFFKTNAKPTITGSAARGLPVSFRRPFALPFKAYAREFFFAG</sequence>